<dbReference type="EMBL" id="JBAMMX010000011">
    <property type="protein sequence ID" value="KAK6931334.1"/>
    <property type="molecule type" value="Genomic_DNA"/>
</dbReference>
<evidence type="ECO:0000256" key="6">
    <source>
        <dbReference type="ARBA" id="ARBA00023157"/>
    </source>
</evidence>
<dbReference type="GO" id="GO:0005886">
    <property type="term" value="C:plasma membrane"/>
    <property type="evidence" value="ECO:0007669"/>
    <property type="project" value="UniProtKB-SubCell"/>
</dbReference>
<evidence type="ECO:0000313" key="13">
    <source>
        <dbReference type="Proteomes" id="UP001370490"/>
    </source>
</evidence>
<evidence type="ECO:0000259" key="11">
    <source>
        <dbReference type="SMART" id="SM00768"/>
    </source>
</evidence>
<feature type="compositionally biased region" description="Low complexity" evidence="9">
    <location>
        <begin position="109"/>
        <end position="145"/>
    </location>
</feature>
<dbReference type="GO" id="GO:0009506">
    <property type="term" value="C:plasmodesma"/>
    <property type="evidence" value="ECO:0007669"/>
    <property type="project" value="UniProtKB-ARBA"/>
</dbReference>
<dbReference type="InterPro" id="IPR012946">
    <property type="entry name" value="X8"/>
</dbReference>
<evidence type="ECO:0000256" key="7">
    <source>
        <dbReference type="ARBA" id="ARBA00023180"/>
    </source>
</evidence>
<dbReference type="Pfam" id="PF07983">
    <property type="entry name" value="X8"/>
    <property type="match status" value="1"/>
</dbReference>
<feature type="region of interest" description="Disordered" evidence="9">
    <location>
        <begin position="109"/>
        <end position="149"/>
    </location>
</feature>
<accession>A0AAN8Z943</accession>
<keyword evidence="4 10" id="KW-0732">Signal</keyword>
<evidence type="ECO:0000256" key="1">
    <source>
        <dbReference type="ARBA" id="ARBA00004609"/>
    </source>
</evidence>
<keyword evidence="6" id="KW-1015">Disulfide bond</keyword>
<dbReference type="Proteomes" id="UP001370490">
    <property type="component" value="Unassembled WGS sequence"/>
</dbReference>
<evidence type="ECO:0000256" key="9">
    <source>
        <dbReference type="SAM" id="MobiDB-lite"/>
    </source>
</evidence>
<evidence type="ECO:0000256" key="2">
    <source>
        <dbReference type="ARBA" id="ARBA00022475"/>
    </source>
</evidence>
<evidence type="ECO:0000313" key="12">
    <source>
        <dbReference type="EMBL" id="KAK6931334.1"/>
    </source>
</evidence>
<reference evidence="12 13" key="1">
    <citation type="submission" date="2023-12" db="EMBL/GenBank/DDBJ databases">
        <title>A high-quality genome assembly for Dillenia turbinata (Dilleniales).</title>
        <authorList>
            <person name="Chanderbali A."/>
        </authorList>
    </citation>
    <scope>NUCLEOTIDE SEQUENCE [LARGE SCALE GENOMIC DNA]</scope>
    <source>
        <strain evidence="12">LSX21</strain>
        <tissue evidence="12">Leaf</tissue>
    </source>
</reference>
<dbReference type="FunFam" id="1.20.58.1040:FF:000001">
    <property type="entry name" value="Glucan endo-1,3-beta-glucosidase 4"/>
    <property type="match status" value="1"/>
</dbReference>
<organism evidence="12 13">
    <name type="scientific">Dillenia turbinata</name>
    <dbReference type="NCBI Taxonomy" id="194707"/>
    <lineage>
        <taxon>Eukaryota</taxon>
        <taxon>Viridiplantae</taxon>
        <taxon>Streptophyta</taxon>
        <taxon>Embryophyta</taxon>
        <taxon>Tracheophyta</taxon>
        <taxon>Spermatophyta</taxon>
        <taxon>Magnoliopsida</taxon>
        <taxon>eudicotyledons</taxon>
        <taxon>Gunneridae</taxon>
        <taxon>Pentapetalae</taxon>
        <taxon>Dilleniales</taxon>
        <taxon>Dilleniaceae</taxon>
        <taxon>Dillenia</taxon>
    </lineage>
</organism>
<dbReference type="Gene3D" id="1.20.58.1040">
    <property type="match status" value="1"/>
</dbReference>
<comment type="subcellular location">
    <subcellularLocation>
        <location evidence="1">Cell membrane</location>
        <topology evidence="1">Lipid-anchor</topology>
        <topology evidence="1">GPI-anchor</topology>
    </subcellularLocation>
</comment>
<evidence type="ECO:0000256" key="3">
    <source>
        <dbReference type="ARBA" id="ARBA00022622"/>
    </source>
</evidence>
<feature type="chain" id="PRO_5042819416" evidence="10">
    <location>
        <begin position="20"/>
        <end position="184"/>
    </location>
</feature>
<gene>
    <name evidence="12" type="ORF">RJ641_003127</name>
</gene>
<sequence>MAVLMYLVFFLALTGYSSATYCICKDGISDTALQKTLDYACGAGADCSAILQNGACYNPNTVKDHCSYAVNSYFQKKNQSGGTCDFSGTATTSASPPSDVASTCTYPSSATSASTPPSTGTTPSTSTITPTGSTSSTTPPSSVYSGISPTGITDTNSGAANLFQKPILIFPVTLLTSGLVLLWG</sequence>
<evidence type="ECO:0000256" key="10">
    <source>
        <dbReference type="SAM" id="SignalP"/>
    </source>
</evidence>
<evidence type="ECO:0000256" key="8">
    <source>
        <dbReference type="ARBA" id="ARBA00023288"/>
    </source>
</evidence>
<keyword evidence="7" id="KW-0325">Glycoprotein</keyword>
<comment type="caution">
    <text evidence="12">The sequence shown here is derived from an EMBL/GenBank/DDBJ whole genome shotgun (WGS) entry which is preliminary data.</text>
</comment>
<feature type="domain" description="X8" evidence="11">
    <location>
        <begin position="20"/>
        <end position="106"/>
    </location>
</feature>
<dbReference type="AlphaFoldDB" id="A0AAN8Z943"/>
<proteinExistence type="predicted"/>
<dbReference type="PANTHER" id="PTHR31044">
    <property type="entry name" value="BETA-1,3 GLUCANASE"/>
    <property type="match status" value="1"/>
</dbReference>
<keyword evidence="13" id="KW-1185">Reference proteome</keyword>
<dbReference type="SMART" id="SM00768">
    <property type="entry name" value="X8"/>
    <property type="match status" value="1"/>
</dbReference>
<feature type="signal peptide" evidence="10">
    <location>
        <begin position="1"/>
        <end position="19"/>
    </location>
</feature>
<keyword evidence="5" id="KW-0472">Membrane</keyword>
<evidence type="ECO:0000256" key="5">
    <source>
        <dbReference type="ARBA" id="ARBA00023136"/>
    </source>
</evidence>
<dbReference type="GO" id="GO:0098552">
    <property type="term" value="C:side of membrane"/>
    <property type="evidence" value="ECO:0007669"/>
    <property type="project" value="UniProtKB-KW"/>
</dbReference>
<dbReference type="InterPro" id="IPR044788">
    <property type="entry name" value="X8_dom_prot"/>
</dbReference>
<keyword evidence="3" id="KW-0336">GPI-anchor</keyword>
<protein>
    <submittedName>
        <fullName evidence="12">X8 domain</fullName>
    </submittedName>
</protein>
<dbReference type="PANTHER" id="PTHR31044:SF60">
    <property type="entry name" value="PLASMODESMATA CALLOSE-BINDING PROTEIN 4"/>
    <property type="match status" value="1"/>
</dbReference>
<keyword evidence="8" id="KW-0449">Lipoprotein</keyword>
<evidence type="ECO:0000256" key="4">
    <source>
        <dbReference type="ARBA" id="ARBA00022729"/>
    </source>
</evidence>
<name>A0AAN8Z943_9MAGN</name>
<keyword evidence="2" id="KW-1003">Cell membrane</keyword>